<feature type="non-terminal residue" evidence="1">
    <location>
        <position position="22"/>
    </location>
</feature>
<protein>
    <submittedName>
        <fullName evidence="1">Uncharacterized protein</fullName>
    </submittedName>
</protein>
<evidence type="ECO:0000313" key="1">
    <source>
        <dbReference type="EMBL" id="SVB68140.1"/>
    </source>
</evidence>
<reference evidence="1" key="1">
    <citation type="submission" date="2018-05" db="EMBL/GenBank/DDBJ databases">
        <authorList>
            <person name="Lanie J.A."/>
            <person name="Ng W.-L."/>
            <person name="Kazmierczak K.M."/>
            <person name="Andrzejewski T.M."/>
            <person name="Davidsen T.M."/>
            <person name="Wayne K.J."/>
            <person name="Tettelin H."/>
            <person name="Glass J.I."/>
            <person name="Rusch D."/>
            <person name="Podicherti R."/>
            <person name="Tsui H.-C.T."/>
            <person name="Winkler M.E."/>
        </authorList>
    </citation>
    <scope>NUCLEOTIDE SEQUENCE</scope>
</reference>
<proteinExistence type="predicted"/>
<sequence>LLSRFLVEVLWKLFQGVKGLTC</sequence>
<organism evidence="1">
    <name type="scientific">marine metagenome</name>
    <dbReference type="NCBI Taxonomy" id="408172"/>
    <lineage>
        <taxon>unclassified sequences</taxon>
        <taxon>metagenomes</taxon>
        <taxon>ecological metagenomes</taxon>
    </lineage>
</organism>
<dbReference type="EMBL" id="UINC01052615">
    <property type="protein sequence ID" value="SVB68140.1"/>
    <property type="molecule type" value="Genomic_DNA"/>
</dbReference>
<gene>
    <name evidence="1" type="ORF">METZ01_LOCUS220994</name>
</gene>
<accession>A0A382FYT9</accession>
<feature type="non-terminal residue" evidence="1">
    <location>
        <position position="1"/>
    </location>
</feature>
<name>A0A382FYT9_9ZZZZ</name>
<dbReference type="AlphaFoldDB" id="A0A382FYT9"/>